<feature type="domain" description="Trehalase-like N-terminal" evidence="3">
    <location>
        <begin position="95"/>
        <end position="216"/>
    </location>
</feature>
<evidence type="ECO:0000256" key="1">
    <source>
        <dbReference type="SAM" id="MobiDB-lite"/>
    </source>
</evidence>
<dbReference type="PANTHER" id="PTHR31616:SF10">
    <property type="entry name" value="TREHALASE"/>
    <property type="match status" value="1"/>
</dbReference>
<dbReference type="EMBL" id="JAINZZ010000066">
    <property type="protein sequence ID" value="MBY8882249.1"/>
    <property type="molecule type" value="Genomic_DNA"/>
</dbReference>
<gene>
    <name evidence="4" type="ORF">K7862_32135</name>
</gene>
<feature type="domain" description="GH15-like" evidence="2">
    <location>
        <begin position="320"/>
        <end position="658"/>
    </location>
</feature>
<feature type="compositionally biased region" description="Low complexity" evidence="1">
    <location>
        <begin position="35"/>
        <end position="44"/>
    </location>
</feature>
<accession>A0ABS7QGE6</accession>
<keyword evidence="5" id="KW-1185">Reference proteome</keyword>
<dbReference type="Pfam" id="PF00723">
    <property type="entry name" value="Glyco_hydro_15"/>
    <property type="match status" value="1"/>
</dbReference>
<reference evidence="4 5" key="1">
    <citation type="submission" date="2021-08" db="EMBL/GenBank/DDBJ databases">
        <title>WGS of actinomycetes from Thailand.</title>
        <authorList>
            <person name="Thawai C."/>
        </authorList>
    </citation>
    <scope>NUCLEOTIDE SEQUENCE [LARGE SCALE GENOMIC DNA]</scope>
    <source>
        <strain evidence="4 5">PLK6-54</strain>
    </source>
</reference>
<feature type="region of interest" description="Disordered" evidence="1">
    <location>
        <begin position="1"/>
        <end position="87"/>
    </location>
</feature>
<name>A0ABS7QGE6_9ACTN</name>
<evidence type="ECO:0000259" key="2">
    <source>
        <dbReference type="Pfam" id="PF00723"/>
    </source>
</evidence>
<dbReference type="InterPro" id="IPR045582">
    <property type="entry name" value="Trehalase-like_N"/>
</dbReference>
<evidence type="ECO:0000313" key="4">
    <source>
        <dbReference type="EMBL" id="MBY8882249.1"/>
    </source>
</evidence>
<dbReference type="Pfam" id="PF19291">
    <property type="entry name" value="TREH_N"/>
    <property type="match status" value="1"/>
</dbReference>
<sequence length="670" mass="73082">MGRNLSVPHRSCVHATRSCHDPDAARPRVTAARWPRSGDGSDSPRSSRADEPEEGGEPPAPRAPWSEDDSRDDAVTEQHGPRETARQYRPHALRDYALIADGERAAVVGPHGEYVWMCAPRWDSGAVFAQLVGGSGMYAVSPAGRYVWGGYYEPGSLIWRSRWVTEDGVVECREALAFPGDPHRAVVLRRITAHDAAARLRIVLEPRAEYGAAGLDGVHRDDSGTWQLASGDLRMRWSGASAARHDRGTLEFELTLKPGDTHDLVLEIADRPLDGPPVDPARAWRDTEDAWHREVPRLPGTLAEGDARMSYAVMRGLTSTSGGMVAAATTSLPERAEEGRNYDYRYVWIRDQCYAGQAVAAAGGHGLLDDAVRFVSARLLADGPKLSPAYTVDGGPVPEQRRLDLAGYPGGFDLVGNQVRSQFQLDAFGESLLLLSAAARHGRLDDDGLRAMDAAARAIAQRRHEPDAGIWELHDTHWTHSTLICAAGLRSAAAALSGSPAADRRSAGWTALADALVTDAERRGLHPSGRWQRANDDASLDAALLLPALRGALPADDPRTVRTLRAFLDELTEDHFAYRFRHDDRPLAEAEGAFVLCGFVVALAEHQQGRTASAYRWFERNRAACGPAGLYSEEYDVVQREMRGNLPQAFVHALMLESSARLATSWGAPH</sequence>
<protein>
    <submittedName>
        <fullName evidence="4">DUF5911 domain-containing protein</fullName>
    </submittedName>
</protein>
<dbReference type="SUPFAM" id="SSF48208">
    <property type="entry name" value="Six-hairpin glycosidases"/>
    <property type="match status" value="1"/>
</dbReference>
<dbReference type="Gene3D" id="1.50.10.10">
    <property type="match status" value="1"/>
</dbReference>
<feature type="compositionally biased region" description="Basic and acidic residues" evidence="1">
    <location>
        <begin position="72"/>
        <end position="86"/>
    </location>
</feature>
<dbReference type="PANTHER" id="PTHR31616">
    <property type="entry name" value="TREHALASE"/>
    <property type="match status" value="1"/>
</dbReference>
<organism evidence="4 5">
    <name type="scientific">Actinacidiphila acidipaludis</name>
    <dbReference type="NCBI Taxonomy" id="2873382"/>
    <lineage>
        <taxon>Bacteria</taxon>
        <taxon>Bacillati</taxon>
        <taxon>Actinomycetota</taxon>
        <taxon>Actinomycetes</taxon>
        <taxon>Kitasatosporales</taxon>
        <taxon>Streptomycetaceae</taxon>
        <taxon>Actinacidiphila</taxon>
    </lineage>
</organism>
<evidence type="ECO:0000313" key="5">
    <source>
        <dbReference type="Proteomes" id="UP000778578"/>
    </source>
</evidence>
<comment type="caution">
    <text evidence="4">The sequence shown here is derived from an EMBL/GenBank/DDBJ whole genome shotgun (WGS) entry which is preliminary data.</text>
</comment>
<dbReference type="InterPro" id="IPR011613">
    <property type="entry name" value="GH15-like"/>
</dbReference>
<dbReference type="InterPro" id="IPR012341">
    <property type="entry name" value="6hp_glycosidase-like_sf"/>
</dbReference>
<evidence type="ECO:0000259" key="3">
    <source>
        <dbReference type="Pfam" id="PF19291"/>
    </source>
</evidence>
<dbReference type="InterPro" id="IPR008928">
    <property type="entry name" value="6-hairpin_glycosidase_sf"/>
</dbReference>
<dbReference type="Proteomes" id="UP000778578">
    <property type="component" value="Unassembled WGS sequence"/>
</dbReference>
<proteinExistence type="predicted"/>